<accession>A0A7K3LSE7</accession>
<reference evidence="2 3" key="1">
    <citation type="submission" date="2020-01" db="EMBL/GenBank/DDBJ databases">
        <title>Investigation of new actinobacteria for the biodesulphurisation of diesel fuel.</title>
        <authorList>
            <person name="Athi Narayanan S.M."/>
        </authorList>
    </citation>
    <scope>NUCLEOTIDE SEQUENCE [LARGE SCALE GENOMIC DNA]</scope>
    <source>
        <strain evidence="2 3">213E</strain>
    </source>
</reference>
<sequence>MTRRSISSVLADQAVSRPSDIAVIDPTGPMTYRELDIAATRLARTLLDAGVVRDDLVEVLLPNSTAFVVACFAIWRAGATPMPIDPALDRSERHMLESLAGPRAVIGGAALAPGVVLVDGESASTGSVRPLPDNWARSWKAPASSGSTGTPKVVLSASPALVDPDARVAAFIPREATQLVTAPLWHSTAFTYAFRGLTAGHRVVIEPGFDEYRFLAAVQRHRVTWTVLSPPSIRRLLRLPATERARHDLSSLESVLHIGGRCPIPDKRALLDWLGADRVVEVYAGSESNGLTMIGGHDWRAHPGSVGRAIGGTEIAIRRPDGTGADDGEIGEIWLRRGDHPAYRYLGAASRRTADGWDTLGDLGHLDDGWLYVMERAADAIRLPDRTVYPADVEAAVEAHPDVRGAVAFSLGTTEGPTGVAVLVDIADADRLPDDIHRIIVAQLGDELVPTQILLTHSPIRNDAGKIRRRALSGCGTGPAPYSARTRSENAS</sequence>
<dbReference type="PANTHER" id="PTHR43767:SF10">
    <property type="entry name" value="SURFACTIN SYNTHASE SUBUNIT 1"/>
    <property type="match status" value="1"/>
</dbReference>
<comment type="caution">
    <text evidence="2">The sequence shown here is derived from an EMBL/GenBank/DDBJ whole genome shotgun (WGS) entry which is preliminary data.</text>
</comment>
<dbReference type="PANTHER" id="PTHR43767">
    <property type="entry name" value="LONG-CHAIN-FATTY-ACID--COA LIGASE"/>
    <property type="match status" value="1"/>
</dbReference>
<proteinExistence type="predicted"/>
<keyword evidence="3" id="KW-1185">Reference proteome</keyword>
<dbReference type="GO" id="GO:0016878">
    <property type="term" value="F:acid-thiol ligase activity"/>
    <property type="evidence" value="ECO:0007669"/>
    <property type="project" value="UniProtKB-ARBA"/>
</dbReference>
<dbReference type="AlphaFoldDB" id="A0A7K3LSE7"/>
<dbReference type="EMBL" id="JAADZU010000060">
    <property type="protein sequence ID" value="NDK91203.1"/>
    <property type="molecule type" value="Genomic_DNA"/>
</dbReference>
<evidence type="ECO:0000313" key="2">
    <source>
        <dbReference type="EMBL" id="NDK91203.1"/>
    </source>
</evidence>
<organism evidence="2 3">
    <name type="scientific">Gordonia desulfuricans</name>
    <dbReference type="NCBI Taxonomy" id="89051"/>
    <lineage>
        <taxon>Bacteria</taxon>
        <taxon>Bacillati</taxon>
        <taxon>Actinomycetota</taxon>
        <taxon>Actinomycetes</taxon>
        <taxon>Mycobacteriales</taxon>
        <taxon>Gordoniaceae</taxon>
        <taxon>Gordonia</taxon>
    </lineage>
</organism>
<evidence type="ECO:0000259" key="1">
    <source>
        <dbReference type="Pfam" id="PF00501"/>
    </source>
</evidence>
<dbReference type="Pfam" id="PF00501">
    <property type="entry name" value="AMP-binding"/>
    <property type="match status" value="1"/>
</dbReference>
<dbReference type="Gene3D" id="3.40.50.12780">
    <property type="entry name" value="N-terminal domain of ligase-like"/>
    <property type="match status" value="1"/>
</dbReference>
<name>A0A7K3LSE7_9ACTN</name>
<evidence type="ECO:0000313" key="3">
    <source>
        <dbReference type="Proteomes" id="UP000466307"/>
    </source>
</evidence>
<dbReference type="Gene3D" id="3.30.300.30">
    <property type="match status" value="1"/>
</dbReference>
<dbReference type="InterPro" id="IPR050237">
    <property type="entry name" value="ATP-dep_AMP-bd_enzyme"/>
</dbReference>
<dbReference type="InterPro" id="IPR000873">
    <property type="entry name" value="AMP-dep_synth/lig_dom"/>
</dbReference>
<protein>
    <submittedName>
        <fullName evidence="2">AMP-binding protein</fullName>
    </submittedName>
</protein>
<dbReference type="Proteomes" id="UP000466307">
    <property type="component" value="Unassembled WGS sequence"/>
</dbReference>
<dbReference type="SUPFAM" id="SSF56801">
    <property type="entry name" value="Acetyl-CoA synthetase-like"/>
    <property type="match status" value="1"/>
</dbReference>
<dbReference type="InterPro" id="IPR042099">
    <property type="entry name" value="ANL_N_sf"/>
</dbReference>
<dbReference type="InterPro" id="IPR045851">
    <property type="entry name" value="AMP-bd_C_sf"/>
</dbReference>
<feature type="domain" description="AMP-dependent synthetase/ligase" evidence="1">
    <location>
        <begin position="11"/>
        <end position="337"/>
    </location>
</feature>
<dbReference type="RefSeq" id="WP_059038484.1">
    <property type="nucleotide sequence ID" value="NZ_JAADZU010000060.1"/>
</dbReference>
<gene>
    <name evidence="2" type="ORF">GYA93_16680</name>
</gene>